<accession>A0A2T5GZ74</accession>
<dbReference type="SUPFAM" id="SSF53098">
    <property type="entry name" value="Ribonuclease H-like"/>
    <property type="match status" value="1"/>
</dbReference>
<evidence type="ECO:0000313" key="3">
    <source>
        <dbReference type="Proteomes" id="UP000244077"/>
    </source>
</evidence>
<dbReference type="GO" id="GO:0015074">
    <property type="term" value="P:DNA integration"/>
    <property type="evidence" value="ECO:0007669"/>
    <property type="project" value="InterPro"/>
</dbReference>
<dbReference type="InterPro" id="IPR025948">
    <property type="entry name" value="HTH-like_dom"/>
</dbReference>
<protein>
    <submittedName>
        <fullName evidence="2">Transposase InsO family protein</fullName>
    </submittedName>
</protein>
<dbReference type="Proteomes" id="UP000244077">
    <property type="component" value="Unassembled WGS sequence"/>
</dbReference>
<organism evidence="2 3">
    <name type="scientific">Celeribacter persicus</name>
    <dbReference type="NCBI Taxonomy" id="1651082"/>
    <lineage>
        <taxon>Bacteria</taxon>
        <taxon>Pseudomonadati</taxon>
        <taxon>Pseudomonadota</taxon>
        <taxon>Alphaproteobacteria</taxon>
        <taxon>Rhodobacterales</taxon>
        <taxon>Roseobacteraceae</taxon>
        <taxon>Celeribacter</taxon>
    </lineage>
</organism>
<evidence type="ECO:0000313" key="2">
    <source>
        <dbReference type="EMBL" id="PTQ64628.1"/>
    </source>
</evidence>
<dbReference type="InterPro" id="IPR012337">
    <property type="entry name" value="RNaseH-like_sf"/>
</dbReference>
<evidence type="ECO:0000259" key="1">
    <source>
        <dbReference type="PROSITE" id="PS50994"/>
    </source>
</evidence>
<dbReference type="PANTHER" id="PTHR46889">
    <property type="entry name" value="TRANSPOSASE INSF FOR INSERTION SEQUENCE IS3B-RELATED"/>
    <property type="match status" value="1"/>
</dbReference>
<keyword evidence="3" id="KW-1185">Reference proteome</keyword>
<dbReference type="PROSITE" id="PS50994">
    <property type="entry name" value="INTEGRASE"/>
    <property type="match status" value="1"/>
</dbReference>
<dbReference type="InterPro" id="IPR001584">
    <property type="entry name" value="Integrase_cat-core"/>
</dbReference>
<dbReference type="InterPro" id="IPR048020">
    <property type="entry name" value="Transpos_IS3"/>
</dbReference>
<proteinExistence type="predicted"/>
<name>A0A2T5GZ74_9RHOB</name>
<dbReference type="AlphaFoldDB" id="A0A2T5GZ74"/>
<sequence length="241" mass="27923">MDVSPRGYQAWRSRPMSVSQRKNLVVLAHIRDQFEQSLGSYGRPRMTEKLKELGLTVGHRRVGRLMKENGIKVRRNKKFKATTDSNHSFSIAPNLLNRDFSADRPNQKWAGDINYVWTQEGWLYLAVILDLHARRVIGWAVSNRMKRDLAIRALNMAIALRRPSKACIHHTDHGSQYCSHDYQKNLRLNGFRASMSGTGNCYDNAAVETFFKTIKVELLWQRSRPTRRQAELAIFEYINGF</sequence>
<reference evidence="2 3" key="1">
    <citation type="submission" date="2018-04" db="EMBL/GenBank/DDBJ databases">
        <title>Genomic Encyclopedia of Archaeal and Bacterial Type Strains, Phase II (KMG-II): from individual species to whole genera.</title>
        <authorList>
            <person name="Goeker M."/>
        </authorList>
    </citation>
    <scope>NUCLEOTIDE SEQUENCE [LARGE SCALE GENOMIC DNA]</scope>
    <source>
        <strain evidence="2 3">DSM 100434</strain>
    </source>
</reference>
<dbReference type="InterPro" id="IPR050900">
    <property type="entry name" value="Transposase_IS3/IS150/IS904"/>
</dbReference>
<dbReference type="EMBL" id="QAOH01000041">
    <property type="protein sequence ID" value="PTQ64628.1"/>
    <property type="molecule type" value="Genomic_DNA"/>
</dbReference>
<dbReference type="Gene3D" id="3.30.420.10">
    <property type="entry name" value="Ribonuclease H-like superfamily/Ribonuclease H"/>
    <property type="match status" value="1"/>
</dbReference>
<gene>
    <name evidence="2" type="ORF">C8N42_1419</name>
</gene>
<dbReference type="InterPro" id="IPR036397">
    <property type="entry name" value="RNaseH_sf"/>
</dbReference>
<dbReference type="Pfam" id="PF00665">
    <property type="entry name" value="rve"/>
    <property type="match status" value="1"/>
</dbReference>
<dbReference type="PANTHER" id="PTHR46889:SF4">
    <property type="entry name" value="TRANSPOSASE INSO FOR INSERTION SEQUENCE ELEMENT IS911B-RELATED"/>
    <property type="match status" value="1"/>
</dbReference>
<feature type="domain" description="Integrase catalytic" evidence="1">
    <location>
        <begin position="101"/>
        <end position="241"/>
    </location>
</feature>
<dbReference type="GO" id="GO:0003676">
    <property type="term" value="F:nucleic acid binding"/>
    <property type="evidence" value="ECO:0007669"/>
    <property type="project" value="InterPro"/>
</dbReference>
<comment type="caution">
    <text evidence="2">The sequence shown here is derived from an EMBL/GenBank/DDBJ whole genome shotgun (WGS) entry which is preliminary data.</text>
</comment>
<dbReference type="Pfam" id="PF13276">
    <property type="entry name" value="HTH_21"/>
    <property type="match status" value="1"/>
</dbReference>
<dbReference type="NCBIfam" id="NF033516">
    <property type="entry name" value="transpos_IS3"/>
    <property type="match status" value="1"/>
</dbReference>